<gene>
    <name evidence="2" type="ORF">ABNE31_11345</name>
</gene>
<reference evidence="2" key="1">
    <citation type="submission" date="2024-05" db="EMBL/GenBank/DDBJ databases">
        <title>Draft Genome Sequences of Flagellimonas sp. MMG031 and Marinobacter sp. MMG032 Isolated from the dinoflagellate Symbiodinium pilosum.</title>
        <authorList>
            <person name="Shikuma N.J."/>
            <person name="Farrell M.V."/>
        </authorList>
    </citation>
    <scope>NUCLEOTIDE SEQUENCE</scope>
    <source>
        <strain evidence="2">MMG031</strain>
    </source>
</reference>
<name>A0AAU7MUH8_9FLAO</name>
<evidence type="ECO:0000256" key="1">
    <source>
        <dbReference type="SAM" id="Phobius"/>
    </source>
</evidence>
<keyword evidence="1" id="KW-0472">Membrane</keyword>
<dbReference type="KEGG" id="fld:ABNE31_11345"/>
<feature type="transmembrane region" description="Helical" evidence="1">
    <location>
        <begin position="39"/>
        <end position="58"/>
    </location>
</feature>
<protein>
    <recommendedName>
        <fullName evidence="3">DUF4178 domain-containing protein</fullName>
    </recommendedName>
</protein>
<sequence length="227" mass="26043">MDEFWPNHFIRQIKRGIRQLAALCFRISIYIYHMMRFKTLGILLAVVFGLIVLGYLVLKRHINPDRYFVKRTPSLSFDHIQVQNFIGGINLKPILEETTFNVGTTYDLDDQSFGFEVDSNGFFILTEIPTGVTFVLGKVENSIFDDNINAERYTIAIPRSYITKHEGVRGRIPFYESSQFTMMSSGGSKYSWAYKTIIQNPKSESLLLYAASKYMHDGTTTGIVSME</sequence>
<keyword evidence="1" id="KW-1133">Transmembrane helix</keyword>
<evidence type="ECO:0008006" key="3">
    <source>
        <dbReference type="Google" id="ProtNLM"/>
    </source>
</evidence>
<dbReference type="EMBL" id="CP157804">
    <property type="protein sequence ID" value="XBQ22193.1"/>
    <property type="molecule type" value="Genomic_DNA"/>
</dbReference>
<keyword evidence="1" id="KW-0812">Transmembrane</keyword>
<dbReference type="AlphaFoldDB" id="A0AAU7MUH8"/>
<dbReference type="RefSeq" id="WP_349351204.1">
    <property type="nucleotide sequence ID" value="NZ_CP157804.1"/>
</dbReference>
<accession>A0AAU7MUH8</accession>
<evidence type="ECO:0000313" key="2">
    <source>
        <dbReference type="EMBL" id="XBQ22193.1"/>
    </source>
</evidence>
<organism evidence="2">
    <name type="scientific">Flagellimonas sp. MMG031</name>
    <dbReference type="NCBI Taxonomy" id="3158549"/>
    <lineage>
        <taxon>Bacteria</taxon>
        <taxon>Pseudomonadati</taxon>
        <taxon>Bacteroidota</taxon>
        <taxon>Flavobacteriia</taxon>
        <taxon>Flavobacteriales</taxon>
        <taxon>Flavobacteriaceae</taxon>
        <taxon>Flagellimonas</taxon>
    </lineage>
</organism>
<proteinExistence type="predicted"/>